<name>A0AA88XQE5_PINIB</name>
<dbReference type="Pfam" id="PF04190">
    <property type="entry name" value="GET4"/>
    <property type="match status" value="1"/>
</dbReference>
<proteinExistence type="inferred from homology"/>
<feature type="compositionally biased region" description="Low complexity" evidence="5">
    <location>
        <begin position="299"/>
        <end position="321"/>
    </location>
</feature>
<sequence>MSGRSGGVDRVLAKCQACVDAGNYYEAHQMYRTLYFRYKGQKKYPEAINLLYNGALLLLNHNQHQSGTDLALLLVDLLNQSMTQVTEELVEKIGTLFRSMDCTNPDRHNFMVSAVRWSMKVDNQHTRGHPELHKAFGTFFWREKNYIQARYHFLHSTDGRSCATMLIEYHTNFGYPSEVDLFIAQAVLQYLCLQNKETARVVFVTYTKEHPDVTDGPPYVTPLLNFIWFLLLALEGGRVTVFSILCEKYQTSISRDPSYKEYLDKIGQLFFGLPPPKKQNQGLFGNLLQSLLGEDDDSMQQSTSSSLPSSHSQDLSNVELD</sequence>
<accession>A0AA88XQE5</accession>
<evidence type="ECO:0000313" key="6">
    <source>
        <dbReference type="EMBL" id="KAK3090317.1"/>
    </source>
</evidence>
<dbReference type="InterPro" id="IPR007317">
    <property type="entry name" value="GET4"/>
</dbReference>
<organism evidence="6 7">
    <name type="scientific">Pinctada imbricata</name>
    <name type="common">Atlantic pearl-oyster</name>
    <name type="synonym">Pinctada martensii</name>
    <dbReference type="NCBI Taxonomy" id="66713"/>
    <lineage>
        <taxon>Eukaryota</taxon>
        <taxon>Metazoa</taxon>
        <taxon>Spiralia</taxon>
        <taxon>Lophotrochozoa</taxon>
        <taxon>Mollusca</taxon>
        <taxon>Bivalvia</taxon>
        <taxon>Autobranchia</taxon>
        <taxon>Pteriomorphia</taxon>
        <taxon>Pterioida</taxon>
        <taxon>Pterioidea</taxon>
        <taxon>Pteriidae</taxon>
        <taxon>Pinctada</taxon>
    </lineage>
</organism>
<protein>
    <recommendedName>
        <fullName evidence="8">Golgi to ER traffic protein 4 homolog</fullName>
    </recommendedName>
</protein>
<dbReference type="AlphaFoldDB" id="A0AA88XQE5"/>
<dbReference type="GO" id="GO:0071818">
    <property type="term" value="C:BAT3 complex"/>
    <property type="evidence" value="ECO:0007669"/>
    <property type="project" value="TreeGrafter"/>
</dbReference>
<comment type="subcellular location">
    <subcellularLocation>
        <location evidence="1">Cytoplasm</location>
        <location evidence="1">Cytosol</location>
    </subcellularLocation>
</comment>
<comment type="similarity">
    <text evidence="2">Belongs to the GET4 family.</text>
</comment>
<evidence type="ECO:0000256" key="2">
    <source>
        <dbReference type="ARBA" id="ARBA00005351"/>
    </source>
</evidence>
<reference evidence="6" key="1">
    <citation type="submission" date="2019-08" db="EMBL/GenBank/DDBJ databases">
        <title>The improved chromosome-level genome for the pearl oyster Pinctada fucata martensii using PacBio sequencing and Hi-C.</title>
        <authorList>
            <person name="Zheng Z."/>
        </authorList>
    </citation>
    <scope>NUCLEOTIDE SEQUENCE</scope>
    <source>
        <strain evidence="6">ZZ-2019</strain>
        <tissue evidence="6">Adductor muscle</tissue>
    </source>
</reference>
<dbReference type="InterPro" id="IPR011990">
    <property type="entry name" value="TPR-like_helical_dom_sf"/>
</dbReference>
<dbReference type="Proteomes" id="UP001186944">
    <property type="component" value="Unassembled WGS sequence"/>
</dbReference>
<evidence type="ECO:0000313" key="7">
    <source>
        <dbReference type="Proteomes" id="UP001186944"/>
    </source>
</evidence>
<comment type="caution">
    <text evidence="6">The sequence shown here is derived from an EMBL/GenBank/DDBJ whole genome shotgun (WGS) entry which is preliminary data.</text>
</comment>
<keyword evidence="4" id="KW-0963">Cytoplasm</keyword>
<evidence type="ECO:0000256" key="3">
    <source>
        <dbReference type="ARBA" id="ARBA00022448"/>
    </source>
</evidence>
<dbReference type="PANTHER" id="PTHR12875">
    <property type="entry name" value="GOLGI TO ER TRAFFIC PROTEIN 4 HOMOLOG"/>
    <property type="match status" value="1"/>
</dbReference>
<evidence type="ECO:0008006" key="8">
    <source>
        <dbReference type="Google" id="ProtNLM"/>
    </source>
</evidence>
<keyword evidence="7" id="KW-1185">Reference proteome</keyword>
<evidence type="ECO:0000256" key="5">
    <source>
        <dbReference type="SAM" id="MobiDB-lite"/>
    </source>
</evidence>
<evidence type="ECO:0000256" key="1">
    <source>
        <dbReference type="ARBA" id="ARBA00004514"/>
    </source>
</evidence>
<evidence type="ECO:0000256" key="4">
    <source>
        <dbReference type="ARBA" id="ARBA00022490"/>
    </source>
</evidence>
<feature type="region of interest" description="Disordered" evidence="5">
    <location>
        <begin position="295"/>
        <end position="321"/>
    </location>
</feature>
<dbReference type="FunFam" id="1.25.40.10:FF:000060">
    <property type="entry name" value="Golgi to ER traffic protein 4 homolog"/>
    <property type="match status" value="1"/>
</dbReference>
<dbReference type="Gene3D" id="1.25.40.10">
    <property type="entry name" value="Tetratricopeptide repeat domain"/>
    <property type="match status" value="1"/>
</dbReference>
<dbReference type="GO" id="GO:0045048">
    <property type="term" value="P:protein insertion into ER membrane"/>
    <property type="evidence" value="ECO:0007669"/>
    <property type="project" value="InterPro"/>
</dbReference>
<dbReference type="EMBL" id="VSWD01000010">
    <property type="protein sequence ID" value="KAK3090317.1"/>
    <property type="molecule type" value="Genomic_DNA"/>
</dbReference>
<keyword evidence="3" id="KW-0813">Transport</keyword>
<gene>
    <name evidence="6" type="ORF">FSP39_010901</name>
</gene>
<dbReference type="PANTHER" id="PTHR12875:SF0">
    <property type="entry name" value="GOLGI TO ER TRAFFIC PROTEIN 4 HOMOLOG"/>
    <property type="match status" value="1"/>
</dbReference>